<protein>
    <submittedName>
        <fullName evidence="3">Spermidine/putrescine ABC transporter substrate-binding protein</fullName>
    </submittedName>
</protein>
<dbReference type="OrthoDB" id="8874923at2"/>
<dbReference type="PANTHER" id="PTHR30222:SF2">
    <property type="entry name" value="ABC TRANSPORTER SUBSTRATE-BINDING PROTEIN"/>
    <property type="match status" value="1"/>
</dbReference>
<comment type="caution">
    <text evidence="3">The sequence shown here is derived from an EMBL/GenBank/DDBJ whole genome shotgun (WGS) entry which is preliminary data.</text>
</comment>
<evidence type="ECO:0000256" key="1">
    <source>
        <dbReference type="ARBA" id="ARBA00022729"/>
    </source>
</evidence>
<feature type="chain" id="PRO_5017381795" evidence="2">
    <location>
        <begin position="26"/>
        <end position="356"/>
    </location>
</feature>
<dbReference type="PANTHER" id="PTHR30222">
    <property type="entry name" value="SPERMIDINE/PUTRESCINE-BINDING PERIPLASMIC PROTEIN"/>
    <property type="match status" value="1"/>
</dbReference>
<accession>A0A3A1YS54</accession>
<dbReference type="Proteomes" id="UP000266206">
    <property type="component" value="Unassembled WGS sequence"/>
</dbReference>
<dbReference type="Gene3D" id="3.40.190.10">
    <property type="entry name" value="Periplasmic binding protein-like II"/>
    <property type="match status" value="2"/>
</dbReference>
<evidence type="ECO:0000313" key="3">
    <source>
        <dbReference type="EMBL" id="RIY40485.1"/>
    </source>
</evidence>
<dbReference type="CDD" id="cd13589">
    <property type="entry name" value="PBP2_polyamine_RpCGA009"/>
    <property type="match status" value="1"/>
</dbReference>
<dbReference type="SUPFAM" id="SSF53850">
    <property type="entry name" value="Periplasmic binding protein-like II"/>
    <property type="match status" value="1"/>
</dbReference>
<dbReference type="RefSeq" id="WP_114420844.1">
    <property type="nucleotide sequence ID" value="NZ_NQYH01000008.1"/>
</dbReference>
<dbReference type="Pfam" id="PF13416">
    <property type="entry name" value="SBP_bac_8"/>
    <property type="match status" value="1"/>
</dbReference>
<keyword evidence="1 2" id="KW-0732">Signal</keyword>
<evidence type="ECO:0000313" key="4">
    <source>
        <dbReference type="Proteomes" id="UP000266206"/>
    </source>
</evidence>
<dbReference type="InterPro" id="IPR006059">
    <property type="entry name" value="SBP"/>
</dbReference>
<name>A0A3A1YS54_9BURK</name>
<dbReference type="EMBL" id="NQYH01000008">
    <property type="protein sequence ID" value="RIY40485.1"/>
    <property type="molecule type" value="Genomic_DNA"/>
</dbReference>
<gene>
    <name evidence="3" type="ORF">CJP73_10145</name>
</gene>
<evidence type="ECO:0000256" key="2">
    <source>
        <dbReference type="SAM" id="SignalP"/>
    </source>
</evidence>
<feature type="signal peptide" evidence="2">
    <location>
        <begin position="1"/>
        <end position="25"/>
    </location>
</feature>
<dbReference type="AlphaFoldDB" id="A0A3A1YS54"/>
<reference evidence="3 4" key="1">
    <citation type="submission" date="2017-08" db="EMBL/GenBank/DDBJ databases">
        <title>Pusillimonas indicus sp. nov., a member of the family Alcaligenaceae isolated from surface seawater.</title>
        <authorList>
            <person name="Li J."/>
        </authorList>
    </citation>
    <scope>NUCLEOTIDE SEQUENCE [LARGE SCALE GENOMIC DNA]</scope>
    <source>
        <strain evidence="3 4">L52-1-41</strain>
    </source>
</reference>
<proteinExistence type="predicted"/>
<organism evidence="3 4">
    <name type="scientific">Neopusillimonas maritima</name>
    <dbReference type="NCBI Taxonomy" id="2026239"/>
    <lineage>
        <taxon>Bacteria</taxon>
        <taxon>Pseudomonadati</taxon>
        <taxon>Pseudomonadota</taxon>
        <taxon>Betaproteobacteria</taxon>
        <taxon>Burkholderiales</taxon>
        <taxon>Alcaligenaceae</taxon>
        <taxon>Neopusillimonas</taxon>
    </lineage>
</organism>
<sequence>MNRTLKTLLGTTVLAGLVIAGQARAQERPLTVVSFGGAYGATQKKHQVDPYAAETGKKVVMESYAGGVAEMTAQVQSGNIQWDVVDIESIDLERACAEGLLEVIPRDILLPGDDGTPAKEDFFPVTLENECGIGVMLWGNIFAYNNETVGNVKPTTLEDFFNVEKIPGKRALRKRPQVNMEWALLADGVAPEKVYDLLATPEGQARAFAKLDAIKDHVVWYDSWSQAPQLLNDGGAVMVQSANGRIYNAIADENRPFTIVWDNTLFDMDVWSILKGSPNKEQALEFIAFTTRTKPLVGFQDVAYGPARKSSQALVDPDVLPHLPSSHLDKGMKANNVFWADYGESLTEKFNEWLLK</sequence>